<dbReference type="InterPro" id="IPR004089">
    <property type="entry name" value="MCPsignal_dom"/>
</dbReference>
<dbReference type="GO" id="GO:0004888">
    <property type="term" value="F:transmembrane signaling receptor activity"/>
    <property type="evidence" value="ECO:0007669"/>
    <property type="project" value="InterPro"/>
</dbReference>
<organism evidence="7 8">
    <name type="scientific">Clostridium intestinale</name>
    <dbReference type="NCBI Taxonomy" id="36845"/>
    <lineage>
        <taxon>Bacteria</taxon>
        <taxon>Bacillati</taxon>
        <taxon>Bacillota</taxon>
        <taxon>Clostridia</taxon>
        <taxon>Eubacteriales</taxon>
        <taxon>Clostridiaceae</taxon>
        <taxon>Clostridium</taxon>
    </lineage>
</organism>
<name>A0A7D6VV42_9CLOT</name>
<dbReference type="GO" id="GO:0007165">
    <property type="term" value="P:signal transduction"/>
    <property type="evidence" value="ECO:0007669"/>
    <property type="project" value="UniProtKB-KW"/>
</dbReference>
<proteinExistence type="inferred from homology"/>
<evidence type="ECO:0000256" key="4">
    <source>
        <dbReference type="SAM" id="Phobius"/>
    </source>
</evidence>
<dbReference type="InterPro" id="IPR024478">
    <property type="entry name" value="HlyB_4HB_MCP"/>
</dbReference>
<dbReference type="RefSeq" id="WP_181603298.1">
    <property type="nucleotide sequence ID" value="NZ_CP059378.1"/>
</dbReference>
<keyword evidence="1 3" id="KW-0807">Transducer</keyword>
<dbReference type="PRINTS" id="PR00260">
    <property type="entry name" value="CHEMTRNSDUCR"/>
</dbReference>
<evidence type="ECO:0000256" key="3">
    <source>
        <dbReference type="PROSITE-ProRule" id="PRU00284"/>
    </source>
</evidence>
<keyword evidence="4" id="KW-0472">Membrane</keyword>
<evidence type="ECO:0000256" key="1">
    <source>
        <dbReference type="ARBA" id="ARBA00023224"/>
    </source>
</evidence>
<feature type="transmembrane region" description="Helical" evidence="4">
    <location>
        <begin position="190"/>
        <end position="210"/>
    </location>
</feature>
<dbReference type="PROSITE" id="PS50111">
    <property type="entry name" value="CHEMOTAXIS_TRANSDUC_2"/>
    <property type="match status" value="1"/>
</dbReference>
<dbReference type="GO" id="GO:0006935">
    <property type="term" value="P:chemotaxis"/>
    <property type="evidence" value="ECO:0007669"/>
    <property type="project" value="InterPro"/>
</dbReference>
<dbReference type="PROSITE" id="PS50885">
    <property type="entry name" value="HAMP"/>
    <property type="match status" value="1"/>
</dbReference>
<dbReference type="Proteomes" id="UP000512286">
    <property type="component" value="Chromosome"/>
</dbReference>
<dbReference type="GO" id="GO:0016020">
    <property type="term" value="C:membrane"/>
    <property type="evidence" value="ECO:0007669"/>
    <property type="project" value="InterPro"/>
</dbReference>
<protein>
    <submittedName>
        <fullName evidence="7">Methyl-accepting chemotaxis protein</fullName>
    </submittedName>
</protein>
<evidence type="ECO:0000259" key="5">
    <source>
        <dbReference type="PROSITE" id="PS50111"/>
    </source>
</evidence>
<reference evidence="7 8" key="1">
    <citation type="submission" date="2020-07" db="EMBL/GenBank/DDBJ databases">
        <title>Electron transfer.</title>
        <authorList>
            <person name="Huang L."/>
            <person name="Liu X."/>
            <person name="Zhou S."/>
        </authorList>
    </citation>
    <scope>NUCLEOTIDE SEQUENCE [LARGE SCALE GENOMIC DNA]</scope>
    <source>
        <strain evidence="7 8">Lx1</strain>
    </source>
</reference>
<evidence type="ECO:0000259" key="6">
    <source>
        <dbReference type="PROSITE" id="PS50885"/>
    </source>
</evidence>
<dbReference type="AlphaFoldDB" id="A0A7D6VV42"/>
<dbReference type="InterPro" id="IPR004090">
    <property type="entry name" value="Chemotax_Me-accpt_rcpt"/>
</dbReference>
<feature type="domain" description="Methyl-accepting transducer" evidence="5">
    <location>
        <begin position="279"/>
        <end position="529"/>
    </location>
</feature>
<dbReference type="PANTHER" id="PTHR32089">
    <property type="entry name" value="METHYL-ACCEPTING CHEMOTAXIS PROTEIN MCPB"/>
    <property type="match status" value="1"/>
</dbReference>
<sequence length="565" mass="62674">MKSRLKSITIIRSFILLSLIAVLATVGVGVFGYIGVKKVNSNIDAMYTERVEPLGLSAGIRGEFANIRIETHKTIIKYDKKYIETINKHYDKINGYLKEYSTLNLDENEKRELDVFNKNYDSYKNVWTVIEGDLSKGKPMSEYDYSKLSEYATNGETALFNLKTYDIEESAKLNEESQEIYAKTAKNLNLIISFAVLGFLLISITIITVIRKASKIMTGKIEQLATGDFTVDFSTDSENEFGVMSNTLHKTVGDISETIKLIKNNSEEISRKSENLAATAEEMSASSTNVNFAIQEVAKGTTGQSEEIMNINGILSNFSNDLDEIVSAISVIETNSKTSETLVNNSEQYVQALMKSIDEVSTKFKDVVSKINNLSNNVDKISEITNLINSVAEQTNLLALNASIEAARAGEHGRGFAVVAEEIRKLAEQSKTSSENIYTLIRDIGVEKNMVVDTTKIMENELHNQINVISNITDSFEKVFDSINENTPRIKTATVSLNNLDNQKNTILSKIEDLSAVSEEVTASTEEIASSSDEMNSSSEEVANSAQALNDMSEEMINNINKFKL</sequence>
<dbReference type="Pfam" id="PF00015">
    <property type="entry name" value="MCPsignal"/>
    <property type="match status" value="1"/>
</dbReference>
<evidence type="ECO:0000313" key="7">
    <source>
        <dbReference type="EMBL" id="QLY81777.1"/>
    </source>
</evidence>
<dbReference type="InterPro" id="IPR003660">
    <property type="entry name" value="HAMP_dom"/>
</dbReference>
<dbReference type="SMART" id="SM00283">
    <property type="entry name" value="MA"/>
    <property type="match status" value="1"/>
</dbReference>
<dbReference type="Gene3D" id="6.10.340.10">
    <property type="match status" value="1"/>
</dbReference>
<dbReference type="SUPFAM" id="SSF58104">
    <property type="entry name" value="Methyl-accepting chemotaxis protein (MCP) signaling domain"/>
    <property type="match status" value="1"/>
</dbReference>
<dbReference type="Pfam" id="PF12729">
    <property type="entry name" value="4HB_MCP_1"/>
    <property type="match status" value="1"/>
</dbReference>
<dbReference type="KEGG" id="cint:HZF06_09385"/>
<evidence type="ECO:0000256" key="2">
    <source>
        <dbReference type="ARBA" id="ARBA00029447"/>
    </source>
</evidence>
<comment type="similarity">
    <text evidence="2">Belongs to the methyl-accepting chemotaxis (MCP) protein family.</text>
</comment>
<dbReference type="Gene3D" id="1.10.287.950">
    <property type="entry name" value="Methyl-accepting chemotaxis protein"/>
    <property type="match status" value="1"/>
</dbReference>
<keyword evidence="4" id="KW-1133">Transmembrane helix</keyword>
<gene>
    <name evidence="7" type="ORF">HZF06_09385</name>
</gene>
<evidence type="ECO:0000313" key="8">
    <source>
        <dbReference type="Proteomes" id="UP000512286"/>
    </source>
</evidence>
<dbReference type="EMBL" id="CP059378">
    <property type="protein sequence ID" value="QLY81777.1"/>
    <property type="molecule type" value="Genomic_DNA"/>
</dbReference>
<feature type="domain" description="HAMP" evidence="6">
    <location>
        <begin position="208"/>
        <end position="260"/>
    </location>
</feature>
<keyword evidence="4" id="KW-0812">Transmembrane</keyword>
<accession>A0A7D6VV42</accession>
<dbReference type="PANTHER" id="PTHR32089:SF112">
    <property type="entry name" value="LYSOZYME-LIKE PROTEIN-RELATED"/>
    <property type="match status" value="1"/>
</dbReference>